<dbReference type="AlphaFoldDB" id="A0AAV0BSJ1"/>
<sequence length="256" mass="28229">VLLQPMKEDPEPGAKCLYKFLVQSTFITPERESRPFDELIFLCPPKTQTQNALFRPSDQKGLGSQNSLAMINHTNRDKDDDCWYNTVRSPANSTLNIPSSSPVHADVVAVETTVYDMAHNKTFLNWSSHLPPPATPHKVTLVLRNNSASGYNSLNGQSSSSHLSHTTGNSLGINVNGINPGDEIDKLKSQLAIAFAEVEWLENQLKVQDKGLRKCYNVSKTTINHVNGADMIDLSPHGLKQGLVPVQTVVFILNNN</sequence>
<reference evidence="1" key="1">
    <citation type="submission" date="2022-06" db="EMBL/GenBank/DDBJ databases">
        <authorList>
            <consortium name="SYNGENTA / RWTH Aachen University"/>
        </authorList>
    </citation>
    <scope>NUCLEOTIDE SEQUENCE</scope>
</reference>
<keyword evidence="2" id="KW-1185">Reference proteome</keyword>
<organism evidence="1 2">
    <name type="scientific">Phakopsora pachyrhizi</name>
    <name type="common">Asian soybean rust disease fungus</name>
    <dbReference type="NCBI Taxonomy" id="170000"/>
    <lineage>
        <taxon>Eukaryota</taxon>
        <taxon>Fungi</taxon>
        <taxon>Dikarya</taxon>
        <taxon>Basidiomycota</taxon>
        <taxon>Pucciniomycotina</taxon>
        <taxon>Pucciniomycetes</taxon>
        <taxon>Pucciniales</taxon>
        <taxon>Phakopsoraceae</taxon>
        <taxon>Phakopsora</taxon>
    </lineage>
</organism>
<comment type="caution">
    <text evidence="1">The sequence shown here is derived from an EMBL/GenBank/DDBJ whole genome shotgun (WGS) entry which is preliminary data.</text>
</comment>
<dbReference type="Proteomes" id="UP001153365">
    <property type="component" value="Unassembled WGS sequence"/>
</dbReference>
<evidence type="ECO:0000313" key="1">
    <source>
        <dbReference type="EMBL" id="CAH7689152.1"/>
    </source>
</evidence>
<evidence type="ECO:0000313" key="2">
    <source>
        <dbReference type="Proteomes" id="UP001153365"/>
    </source>
</evidence>
<protein>
    <submittedName>
        <fullName evidence="1">Uncharacterized protein</fullName>
    </submittedName>
</protein>
<accession>A0AAV0BSJ1</accession>
<feature type="non-terminal residue" evidence="1">
    <location>
        <position position="1"/>
    </location>
</feature>
<gene>
    <name evidence="1" type="ORF">PPACK8108_LOCUS24225</name>
</gene>
<dbReference type="EMBL" id="CALTRL010006048">
    <property type="protein sequence ID" value="CAH7689152.1"/>
    <property type="molecule type" value="Genomic_DNA"/>
</dbReference>
<proteinExistence type="predicted"/>
<name>A0AAV0BSJ1_PHAPC</name>